<keyword evidence="3" id="KW-0464">Manganese</keyword>
<dbReference type="CDD" id="cd11589">
    <property type="entry name" value="Agmatinase_like_1"/>
    <property type="match status" value="1"/>
</dbReference>
<dbReference type="GO" id="GO:0008783">
    <property type="term" value="F:agmatinase activity"/>
    <property type="evidence" value="ECO:0007669"/>
    <property type="project" value="TreeGrafter"/>
</dbReference>
<dbReference type="GO" id="GO:0033389">
    <property type="term" value="P:putrescine biosynthetic process from arginine, via agmatine"/>
    <property type="evidence" value="ECO:0007669"/>
    <property type="project" value="TreeGrafter"/>
</dbReference>
<comment type="caution">
    <text evidence="5">The sequence shown here is derived from an EMBL/GenBank/DDBJ whole genome shotgun (WGS) entry which is preliminary data.</text>
</comment>
<dbReference type="SUPFAM" id="SSF52768">
    <property type="entry name" value="Arginase/deacetylase"/>
    <property type="match status" value="1"/>
</dbReference>
<keyword evidence="1 3" id="KW-0479">Metal-binding</keyword>
<feature type="binding site" evidence="3">
    <location>
        <position position="148"/>
    </location>
    <ligand>
        <name>Mn(2+)</name>
        <dbReference type="ChEBI" id="CHEBI:29035"/>
        <label>1</label>
    </ligand>
</feature>
<feature type="binding site" evidence="3">
    <location>
        <position position="150"/>
    </location>
    <ligand>
        <name>Mn(2+)</name>
        <dbReference type="ChEBI" id="CHEBI:29035"/>
        <label>1</label>
    </ligand>
</feature>
<dbReference type="PANTHER" id="PTHR11358">
    <property type="entry name" value="ARGINASE/AGMATINASE"/>
    <property type="match status" value="1"/>
</dbReference>
<dbReference type="GO" id="GO:0046872">
    <property type="term" value="F:metal ion binding"/>
    <property type="evidence" value="ECO:0007669"/>
    <property type="project" value="UniProtKB-KW"/>
</dbReference>
<dbReference type="Pfam" id="PF00491">
    <property type="entry name" value="Arginase"/>
    <property type="match status" value="1"/>
</dbReference>
<dbReference type="Gene3D" id="3.40.800.10">
    <property type="entry name" value="Ureohydrolase domain"/>
    <property type="match status" value="1"/>
</dbReference>
<evidence type="ECO:0000313" key="5">
    <source>
        <dbReference type="EMBL" id="MBE6834157.1"/>
    </source>
</evidence>
<organism evidence="5 6">
    <name type="scientific">Faecalispora sporosphaeroides</name>
    <dbReference type="NCBI Taxonomy" id="1549"/>
    <lineage>
        <taxon>Bacteria</taxon>
        <taxon>Bacillati</taxon>
        <taxon>Bacillota</taxon>
        <taxon>Clostridia</taxon>
        <taxon>Eubacteriales</taxon>
        <taxon>Oscillospiraceae</taxon>
        <taxon>Faecalispora</taxon>
    </lineage>
</organism>
<dbReference type="EMBL" id="SVNY01000005">
    <property type="protein sequence ID" value="MBE6834157.1"/>
    <property type="molecule type" value="Genomic_DNA"/>
</dbReference>
<evidence type="ECO:0000256" key="1">
    <source>
        <dbReference type="ARBA" id="ARBA00022723"/>
    </source>
</evidence>
<evidence type="ECO:0000256" key="3">
    <source>
        <dbReference type="PIRSR" id="PIRSR036979-1"/>
    </source>
</evidence>
<evidence type="ECO:0000256" key="2">
    <source>
        <dbReference type="ARBA" id="ARBA00022801"/>
    </source>
</evidence>
<dbReference type="PROSITE" id="PS51409">
    <property type="entry name" value="ARGINASE_2"/>
    <property type="match status" value="1"/>
</dbReference>
<gene>
    <name evidence="5" type="ORF">E7512_11380</name>
</gene>
<feature type="binding site" evidence="3">
    <location>
        <position position="235"/>
    </location>
    <ligand>
        <name>Mn(2+)</name>
        <dbReference type="ChEBI" id="CHEBI:29035"/>
        <label>1</label>
    </ligand>
</feature>
<evidence type="ECO:0000313" key="6">
    <source>
        <dbReference type="Proteomes" id="UP000754750"/>
    </source>
</evidence>
<dbReference type="InterPro" id="IPR023696">
    <property type="entry name" value="Ureohydrolase_dom_sf"/>
</dbReference>
<reference evidence="5" key="1">
    <citation type="submission" date="2019-04" db="EMBL/GenBank/DDBJ databases">
        <title>Evolution of Biomass-Degrading Anaerobic Consortia Revealed by Metagenomics.</title>
        <authorList>
            <person name="Peng X."/>
        </authorList>
    </citation>
    <scope>NUCLEOTIDE SEQUENCE</scope>
    <source>
        <strain evidence="5">SIG551</strain>
    </source>
</reference>
<comment type="similarity">
    <text evidence="4">Belongs to the arginase family.</text>
</comment>
<dbReference type="InterPro" id="IPR006035">
    <property type="entry name" value="Ureohydrolase"/>
</dbReference>
<dbReference type="Proteomes" id="UP000754750">
    <property type="component" value="Unassembled WGS sequence"/>
</dbReference>
<feature type="binding site" evidence="3">
    <location>
        <position position="125"/>
    </location>
    <ligand>
        <name>Mn(2+)</name>
        <dbReference type="ChEBI" id="CHEBI:29035"/>
        <label>1</label>
    </ligand>
</feature>
<accession>A0A928KT15</accession>
<evidence type="ECO:0000256" key="4">
    <source>
        <dbReference type="PROSITE-ProRule" id="PRU00742"/>
    </source>
</evidence>
<dbReference type="PIRSF" id="PIRSF036979">
    <property type="entry name" value="Arginase"/>
    <property type="match status" value="1"/>
</dbReference>
<protein>
    <submittedName>
        <fullName evidence="5">Arginase</fullName>
    </submittedName>
</protein>
<dbReference type="AlphaFoldDB" id="A0A928KT15"/>
<comment type="cofactor">
    <cofactor evidence="3">
        <name>Mn(2+)</name>
        <dbReference type="ChEBI" id="CHEBI:29035"/>
    </cofactor>
    <text evidence="3">Binds 2 manganese ions per subunit.</text>
</comment>
<name>A0A928KT15_9FIRM</name>
<keyword evidence="2" id="KW-0378">Hydrolase</keyword>
<feature type="binding site" evidence="3">
    <location>
        <position position="152"/>
    </location>
    <ligand>
        <name>Mn(2+)</name>
        <dbReference type="ChEBI" id="CHEBI:29035"/>
        <label>1</label>
    </ligand>
</feature>
<dbReference type="PANTHER" id="PTHR11358:SF26">
    <property type="entry name" value="GUANIDINO ACID HYDROLASE, MITOCHONDRIAL"/>
    <property type="match status" value="1"/>
</dbReference>
<dbReference type="RefSeq" id="WP_020072031.1">
    <property type="nucleotide sequence ID" value="NZ_JBKWRC010000001.1"/>
</dbReference>
<proteinExistence type="inferred from homology"/>
<sequence length="317" mass="34088">MQRLNLPITGICSFGKYPICTDLEQLDADIAVLGAPVDFAVGYMSGARLGPRRIREASTQYSRGEAGYYDFEHDCQRLAAPLKIVDCGDADILQADPQHTFDAISDGVRGILKRGAVPIVLGGDHSISAPVGNALEELGEEICVVQFDAHLDWNDHVGPLRYGNGSPMRRLSEMKHIGPMIQIGLRGIGSSKKTDFDDAKAYGSVLISSREADQIGVEGVLARVPKAKNYYITVDIDGFDMSIAPGVASPYPGGLLFDQVCDIISGVAKMGRIVAADLVEIAPSFDPSGITVRLGALMMLHTMGQIEAQIKEQRQNA</sequence>
<feature type="binding site" evidence="3">
    <location>
        <position position="237"/>
    </location>
    <ligand>
        <name>Mn(2+)</name>
        <dbReference type="ChEBI" id="CHEBI:29035"/>
        <label>1</label>
    </ligand>
</feature>